<dbReference type="InterPro" id="IPR050471">
    <property type="entry name" value="AB_hydrolase"/>
</dbReference>
<proteinExistence type="predicted"/>
<evidence type="ECO:0000313" key="2">
    <source>
        <dbReference type="EMBL" id="MFD2639395.1"/>
    </source>
</evidence>
<evidence type="ECO:0000259" key="1">
    <source>
        <dbReference type="Pfam" id="PF12146"/>
    </source>
</evidence>
<protein>
    <submittedName>
        <fullName evidence="2">Alpha/beta fold hydrolase</fullName>
    </submittedName>
</protein>
<dbReference type="RefSeq" id="WP_377329278.1">
    <property type="nucleotide sequence ID" value="NZ_JBHUMZ010000024.1"/>
</dbReference>
<dbReference type="EMBL" id="JBHUMZ010000024">
    <property type="protein sequence ID" value="MFD2639395.1"/>
    <property type="molecule type" value="Genomic_DNA"/>
</dbReference>
<comment type="caution">
    <text evidence="2">The sequence shown here is derived from an EMBL/GenBank/DDBJ whole genome shotgun (WGS) entry which is preliminary data.</text>
</comment>
<dbReference type="PANTHER" id="PTHR43433">
    <property type="entry name" value="HYDROLASE, ALPHA/BETA FOLD FAMILY PROTEIN"/>
    <property type="match status" value="1"/>
</dbReference>
<name>A0ABW5QCD0_9BACI</name>
<dbReference type="InterPro" id="IPR022742">
    <property type="entry name" value="Hydrolase_4"/>
</dbReference>
<keyword evidence="3" id="KW-1185">Reference proteome</keyword>
<keyword evidence="2" id="KW-0378">Hydrolase</keyword>
<evidence type="ECO:0000313" key="3">
    <source>
        <dbReference type="Proteomes" id="UP001597452"/>
    </source>
</evidence>
<reference evidence="3" key="1">
    <citation type="journal article" date="2019" name="Int. J. Syst. Evol. Microbiol.">
        <title>The Global Catalogue of Microorganisms (GCM) 10K type strain sequencing project: providing services to taxonomists for standard genome sequencing and annotation.</title>
        <authorList>
            <consortium name="The Broad Institute Genomics Platform"/>
            <consortium name="The Broad Institute Genome Sequencing Center for Infectious Disease"/>
            <person name="Wu L."/>
            <person name="Ma J."/>
        </authorList>
    </citation>
    <scope>NUCLEOTIDE SEQUENCE [LARGE SCALE GENOMIC DNA]</scope>
    <source>
        <strain evidence="3">TISTR 1571</strain>
    </source>
</reference>
<dbReference type="Gene3D" id="3.40.50.1820">
    <property type="entry name" value="alpha/beta hydrolase"/>
    <property type="match status" value="1"/>
</dbReference>
<dbReference type="SUPFAM" id="SSF53474">
    <property type="entry name" value="alpha/beta-Hydrolases"/>
    <property type="match status" value="1"/>
</dbReference>
<organism evidence="2 3">
    <name type="scientific">Piscibacillus salipiscarius</name>
    <dbReference type="NCBI Taxonomy" id="299480"/>
    <lineage>
        <taxon>Bacteria</taxon>
        <taxon>Bacillati</taxon>
        <taxon>Bacillota</taxon>
        <taxon>Bacilli</taxon>
        <taxon>Bacillales</taxon>
        <taxon>Bacillaceae</taxon>
        <taxon>Piscibacillus</taxon>
    </lineage>
</organism>
<dbReference type="PANTHER" id="PTHR43433:SF5">
    <property type="entry name" value="AB HYDROLASE-1 DOMAIN-CONTAINING PROTEIN"/>
    <property type="match status" value="1"/>
</dbReference>
<gene>
    <name evidence="2" type="ORF">ACFSW4_10995</name>
</gene>
<dbReference type="GO" id="GO:0016787">
    <property type="term" value="F:hydrolase activity"/>
    <property type="evidence" value="ECO:0007669"/>
    <property type="project" value="UniProtKB-KW"/>
</dbReference>
<sequence>MLKMWRKKALTGGKQLFIHETPGEKGTVIGVHGLTGHHMQLGHFQKALEKQYRMITYDLNGRGKSSNADNNSNIDQHVQELIELIKVLKIDRPILMGYSIGANICLKAATLIDVEALILIDGAGEVDQGQKELILPSLIRLEQSYLSRLDYINLIRNTYEKHGVRWSEHMNRIVNYEIEKSNDYWVHKSNHNIIKKDFLSLFQFDLEHLAEQVDCPVMLIQANGTLGKRPFYYESQYKKLEKRLLQIEVVKTKENHLTIVFNKHAELEWKLLDFLNRNTLSYVAPSVRHEK</sequence>
<dbReference type="Proteomes" id="UP001597452">
    <property type="component" value="Unassembled WGS sequence"/>
</dbReference>
<dbReference type="InterPro" id="IPR029058">
    <property type="entry name" value="AB_hydrolase_fold"/>
</dbReference>
<feature type="domain" description="Serine aminopeptidase S33" evidence="1">
    <location>
        <begin position="25"/>
        <end position="222"/>
    </location>
</feature>
<dbReference type="Pfam" id="PF12146">
    <property type="entry name" value="Hydrolase_4"/>
    <property type="match status" value="1"/>
</dbReference>
<accession>A0ABW5QCD0</accession>